<dbReference type="EMBL" id="LUUB01000037">
    <property type="protein sequence ID" value="OAF13103.1"/>
    <property type="molecule type" value="Genomic_DNA"/>
</dbReference>
<keyword evidence="3" id="KW-1003">Cell membrane</keyword>
<feature type="transmembrane region" description="Helical" evidence="7">
    <location>
        <begin position="185"/>
        <end position="207"/>
    </location>
</feature>
<dbReference type="STRING" id="1505087.AYJ54_44800"/>
<comment type="caution">
    <text evidence="9">The sequence shown here is derived from an EMBL/GenBank/DDBJ whole genome shotgun (WGS) entry which is preliminary data.</text>
</comment>
<feature type="domain" description="ABC transmembrane type-1" evidence="8">
    <location>
        <begin position="73"/>
        <end position="266"/>
    </location>
</feature>
<dbReference type="GO" id="GO:0055085">
    <property type="term" value="P:transmembrane transport"/>
    <property type="evidence" value="ECO:0007669"/>
    <property type="project" value="InterPro"/>
</dbReference>
<evidence type="ECO:0000256" key="2">
    <source>
        <dbReference type="ARBA" id="ARBA00022448"/>
    </source>
</evidence>
<dbReference type="Proteomes" id="UP000076959">
    <property type="component" value="Unassembled WGS sequence"/>
</dbReference>
<keyword evidence="4 7" id="KW-0812">Transmembrane</keyword>
<dbReference type="PANTHER" id="PTHR32243:SF18">
    <property type="entry name" value="INNER MEMBRANE ABC TRANSPORTER PERMEASE PROTEIN YCJP"/>
    <property type="match status" value="1"/>
</dbReference>
<reference evidence="9 10" key="1">
    <citation type="submission" date="2016-03" db="EMBL/GenBank/DDBJ databases">
        <title>Draft Genome Sequence of the Strain BR 10245 (Bradyrhizobium sp.) isolated from nodules of Centrolobium paraense.</title>
        <authorList>
            <person name="Simoes-Araujo J.L.Sr."/>
            <person name="Barauna A.C."/>
            <person name="Silva K."/>
            <person name="Zilli J.E."/>
        </authorList>
    </citation>
    <scope>NUCLEOTIDE SEQUENCE [LARGE SCALE GENOMIC DNA]</scope>
    <source>
        <strain evidence="9 10">BR 10245</strain>
    </source>
</reference>
<evidence type="ECO:0000313" key="9">
    <source>
        <dbReference type="EMBL" id="OAF13103.1"/>
    </source>
</evidence>
<dbReference type="GO" id="GO:0005886">
    <property type="term" value="C:plasma membrane"/>
    <property type="evidence" value="ECO:0007669"/>
    <property type="project" value="UniProtKB-SubCell"/>
</dbReference>
<dbReference type="OrthoDB" id="9815445at2"/>
<dbReference type="RefSeq" id="WP_063698363.1">
    <property type="nucleotide sequence ID" value="NZ_LUUB01000037.1"/>
</dbReference>
<gene>
    <name evidence="9" type="ORF">AYJ54_44800</name>
</gene>
<dbReference type="PROSITE" id="PS50928">
    <property type="entry name" value="ABC_TM1"/>
    <property type="match status" value="1"/>
</dbReference>
<dbReference type="AlphaFoldDB" id="A0A176YZC5"/>
<keyword evidence="2 7" id="KW-0813">Transport</keyword>
<dbReference type="PANTHER" id="PTHR32243">
    <property type="entry name" value="MALTOSE TRANSPORT SYSTEM PERMEASE-RELATED"/>
    <property type="match status" value="1"/>
</dbReference>
<keyword evidence="5 7" id="KW-1133">Transmembrane helix</keyword>
<proteinExistence type="inferred from homology"/>
<sequence length="283" mass="31320">MRTGQTLRMIGFYAALLLFCGFAIFPAAWMLITAFKRNADLYDPANNPFLFNAPPTLSHIGFLFTETNYPVFLWNSLFIGVIVVAITLVLAVPAAYSLARLMGHWGEHSSIAIFLVYLIPPTLLFIPLYEVVTLLGLANTVWSLILVYPTITVPFCTWLLLSFFRSIPREIEEAALTDGWSRVGVFFRVALPLAVPGITTCIVFAFALSLSDYIYAAVFVSATTSRTVSAGVPTELIRGDIYYWQALMAATAIVGLPLAVVYGLLFDWLVKGFQVELPRSPRA</sequence>
<dbReference type="InterPro" id="IPR035906">
    <property type="entry name" value="MetI-like_sf"/>
</dbReference>
<accession>A0A176YZC5</accession>
<protein>
    <submittedName>
        <fullName evidence="9">Sugar ABC transporter permease</fullName>
    </submittedName>
</protein>
<feature type="transmembrane region" description="Helical" evidence="7">
    <location>
        <begin position="241"/>
        <end position="265"/>
    </location>
</feature>
<evidence type="ECO:0000313" key="10">
    <source>
        <dbReference type="Proteomes" id="UP000076959"/>
    </source>
</evidence>
<dbReference type="InterPro" id="IPR050901">
    <property type="entry name" value="BP-dep_ABC_trans_perm"/>
</dbReference>
<name>A0A176YZC5_9BRAD</name>
<feature type="transmembrane region" description="Helical" evidence="7">
    <location>
        <begin position="141"/>
        <end position="164"/>
    </location>
</feature>
<feature type="transmembrane region" description="Helical" evidence="7">
    <location>
        <begin position="111"/>
        <end position="129"/>
    </location>
</feature>
<dbReference type="CDD" id="cd06261">
    <property type="entry name" value="TM_PBP2"/>
    <property type="match status" value="1"/>
</dbReference>
<evidence type="ECO:0000256" key="1">
    <source>
        <dbReference type="ARBA" id="ARBA00004651"/>
    </source>
</evidence>
<feature type="transmembrane region" description="Helical" evidence="7">
    <location>
        <begin position="12"/>
        <end position="32"/>
    </location>
</feature>
<keyword evidence="10" id="KW-1185">Reference proteome</keyword>
<evidence type="ECO:0000256" key="5">
    <source>
        <dbReference type="ARBA" id="ARBA00022989"/>
    </source>
</evidence>
<comment type="subcellular location">
    <subcellularLocation>
        <location evidence="1 7">Cell membrane</location>
        <topology evidence="1 7">Multi-pass membrane protein</topology>
    </subcellularLocation>
</comment>
<feature type="transmembrane region" description="Helical" evidence="7">
    <location>
        <begin position="72"/>
        <end position="99"/>
    </location>
</feature>
<evidence type="ECO:0000259" key="8">
    <source>
        <dbReference type="PROSITE" id="PS50928"/>
    </source>
</evidence>
<evidence type="ECO:0000256" key="3">
    <source>
        <dbReference type="ARBA" id="ARBA00022475"/>
    </source>
</evidence>
<evidence type="ECO:0000256" key="4">
    <source>
        <dbReference type="ARBA" id="ARBA00022692"/>
    </source>
</evidence>
<comment type="similarity">
    <text evidence="7">Belongs to the binding-protein-dependent transport system permease family.</text>
</comment>
<keyword evidence="6 7" id="KW-0472">Membrane</keyword>
<evidence type="ECO:0000256" key="7">
    <source>
        <dbReference type="RuleBase" id="RU363032"/>
    </source>
</evidence>
<dbReference type="SUPFAM" id="SSF161098">
    <property type="entry name" value="MetI-like"/>
    <property type="match status" value="1"/>
</dbReference>
<organism evidence="9 10">
    <name type="scientific">Bradyrhizobium centrolobii</name>
    <dbReference type="NCBI Taxonomy" id="1505087"/>
    <lineage>
        <taxon>Bacteria</taxon>
        <taxon>Pseudomonadati</taxon>
        <taxon>Pseudomonadota</taxon>
        <taxon>Alphaproteobacteria</taxon>
        <taxon>Hyphomicrobiales</taxon>
        <taxon>Nitrobacteraceae</taxon>
        <taxon>Bradyrhizobium</taxon>
    </lineage>
</organism>
<dbReference type="InterPro" id="IPR000515">
    <property type="entry name" value="MetI-like"/>
</dbReference>
<dbReference type="Gene3D" id="1.10.3720.10">
    <property type="entry name" value="MetI-like"/>
    <property type="match status" value="1"/>
</dbReference>
<evidence type="ECO:0000256" key="6">
    <source>
        <dbReference type="ARBA" id="ARBA00023136"/>
    </source>
</evidence>
<dbReference type="Pfam" id="PF00528">
    <property type="entry name" value="BPD_transp_1"/>
    <property type="match status" value="1"/>
</dbReference>